<protein>
    <submittedName>
        <fullName evidence="7">ATP synthase subunit I</fullName>
    </submittedName>
</protein>
<dbReference type="RefSeq" id="WP_378113025.1">
    <property type="nucleotide sequence ID" value="NZ_JBHSNC010000051.1"/>
</dbReference>
<evidence type="ECO:0000256" key="1">
    <source>
        <dbReference type="ARBA" id="ARBA00004651"/>
    </source>
</evidence>
<feature type="transmembrane region" description="Helical" evidence="6">
    <location>
        <begin position="75"/>
        <end position="92"/>
    </location>
</feature>
<name>A0ABW0R1S8_9BACL</name>
<sequence length="136" mass="14701">MNDDLPALLRRTQRITFFFLSIGCIGLAAWPEGKPYFGGFIIGLIGGLLAAYHLAWRVTTIGEMAASGRKSRRGFGFLSRAAIGVLAVLVSVEKLHFNLAATAAGIFALPLVTLLLGLFAIRHQRDGQSTDERGEK</sequence>
<keyword evidence="3 6" id="KW-0812">Transmembrane</keyword>
<keyword evidence="4 6" id="KW-1133">Transmembrane helix</keyword>
<dbReference type="Pfam" id="PF03899">
    <property type="entry name" value="ATP-synt_I"/>
    <property type="match status" value="1"/>
</dbReference>
<evidence type="ECO:0000313" key="7">
    <source>
        <dbReference type="EMBL" id="MFC5531081.1"/>
    </source>
</evidence>
<feature type="transmembrane region" description="Helical" evidence="6">
    <location>
        <begin position="98"/>
        <end position="121"/>
    </location>
</feature>
<keyword evidence="8" id="KW-1185">Reference proteome</keyword>
<comment type="caution">
    <text evidence="7">The sequence shown here is derived from an EMBL/GenBank/DDBJ whole genome shotgun (WGS) entry which is preliminary data.</text>
</comment>
<reference evidence="8" key="1">
    <citation type="journal article" date="2019" name="Int. J. Syst. Evol. Microbiol.">
        <title>The Global Catalogue of Microorganisms (GCM) 10K type strain sequencing project: providing services to taxonomists for standard genome sequencing and annotation.</title>
        <authorList>
            <consortium name="The Broad Institute Genomics Platform"/>
            <consortium name="The Broad Institute Genome Sequencing Center for Infectious Disease"/>
            <person name="Wu L."/>
            <person name="Ma J."/>
        </authorList>
    </citation>
    <scope>NUCLEOTIDE SEQUENCE [LARGE SCALE GENOMIC DNA]</scope>
    <source>
        <strain evidence="8">CGMCC 1.18578</strain>
    </source>
</reference>
<comment type="subcellular location">
    <subcellularLocation>
        <location evidence="1">Cell membrane</location>
        <topology evidence="1">Multi-pass membrane protein</topology>
    </subcellularLocation>
</comment>
<proteinExistence type="predicted"/>
<evidence type="ECO:0000256" key="6">
    <source>
        <dbReference type="SAM" id="Phobius"/>
    </source>
</evidence>
<accession>A0ABW0R1S8</accession>
<dbReference type="InterPro" id="IPR005598">
    <property type="entry name" value="ATP_synth_I"/>
</dbReference>
<keyword evidence="5 6" id="KW-0472">Membrane</keyword>
<evidence type="ECO:0000256" key="4">
    <source>
        <dbReference type="ARBA" id="ARBA00022989"/>
    </source>
</evidence>
<organism evidence="7 8">
    <name type="scientific">Cohnella yongneupensis</name>
    <dbReference type="NCBI Taxonomy" id="425006"/>
    <lineage>
        <taxon>Bacteria</taxon>
        <taxon>Bacillati</taxon>
        <taxon>Bacillota</taxon>
        <taxon>Bacilli</taxon>
        <taxon>Bacillales</taxon>
        <taxon>Paenibacillaceae</taxon>
        <taxon>Cohnella</taxon>
    </lineage>
</organism>
<dbReference type="EMBL" id="JBHSNC010000051">
    <property type="protein sequence ID" value="MFC5531081.1"/>
    <property type="molecule type" value="Genomic_DNA"/>
</dbReference>
<gene>
    <name evidence="7" type="ORF">ACFPQ4_16810</name>
</gene>
<evidence type="ECO:0000313" key="8">
    <source>
        <dbReference type="Proteomes" id="UP001596108"/>
    </source>
</evidence>
<evidence type="ECO:0000256" key="3">
    <source>
        <dbReference type="ARBA" id="ARBA00022692"/>
    </source>
</evidence>
<feature type="transmembrane region" description="Helical" evidence="6">
    <location>
        <begin position="12"/>
        <end position="30"/>
    </location>
</feature>
<keyword evidence="2" id="KW-1003">Cell membrane</keyword>
<evidence type="ECO:0000256" key="2">
    <source>
        <dbReference type="ARBA" id="ARBA00022475"/>
    </source>
</evidence>
<dbReference type="Proteomes" id="UP001596108">
    <property type="component" value="Unassembled WGS sequence"/>
</dbReference>
<feature type="transmembrane region" description="Helical" evidence="6">
    <location>
        <begin position="36"/>
        <end position="55"/>
    </location>
</feature>
<evidence type="ECO:0000256" key="5">
    <source>
        <dbReference type="ARBA" id="ARBA00023136"/>
    </source>
</evidence>